<name>A0A2T7A767_TUBBO</name>
<dbReference type="EMBL" id="NESQ01000009">
    <property type="protein sequence ID" value="PUU83586.1"/>
    <property type="molecule type" value="Genomic_DNA"/>
</dbReference>
<comment type="caution">
    <text evidence="1">The sequence shown here is derived from an EMBL/GenBank/DDBJ whole genome shotgun (WGS) entry which is preliminary data.</text>
</comment>
<gene>
    <name evidence="1" type="ORF">B9Z19DRAFT_896671</name>
</gene>
<accession>A0A2T7A767</accession>
<feature type="non-terminal residue" evidence="1">
    <location>
        <position position="1"/>
    </location>
</feature>
<protein>
    <recommendedName>
        <fullName evidence="3">BTB domain-containing protein</fullName>
    </recommendedName>
</protein>
<dbReference type="AlphaFoldDB" id="A0A2T7A767"/>
<organism evidence="1 2">
    <name type="scientific">Tuber borchii</name>
    <name type="common">White truffle</name>
    <dbReference type="NCBI Taxonomy" id="42251"/>
    <lineage>
        <taxon>Eukaryota</taxon>
        <taxon>Fungi</taxon>
        <taxon>Dikarya</taxon>
        <taxon>Ascomycota</taxon>
        <taxon>Pezizomycotina</taxon>
        <taxon>Pezizomycetes</taxon>
        <taxon>Pezizales</taxon>
        <taxon>Tuberaceae</taxon>
        <taxon>Tuber</taxon>
    </lineage>
</organism>
<feature type="non-terminal residue" evidence="1">
    <location>
        <position position="278"/>
    </location>
</feature>
<keyword evidence="2" id="KW-1185">Reference proteome</keyword>
<evidence type="ECO:0000313" key="2">
    <source>
        <dbReference type="Proteomes" id="UP000244722"/>
    </source>
</evidence>
<sequence>LNSATKEIAHEWDMFVTFPLTSTKLAVSSKILSLASPVLRSLLDPLSHPNSPMEIQFKELSNDSQQALEAIFCVLHFRHECVTTKVSPDVLYEIATEARKLNLVRALGPWKEKGFREECRRMIVKSLGYDGNNEGAKGKKTETNTMLELISEARISAINSLLSVAKHFTNLYYSNDIKCRVYVTSVASTTTPNRAAIPSCDAGILGSLLIHYATIGIRPVPLPPYKGISVESLALAMKDLHCSVKVDRGHGGCSIIGQVARQVDEVLARVDRLDIWDT</sequence>
<proteinExistence type="predicted"/>
<reference evidence="1 2" key="1">
    <citation type="submission" date="2017-04" db="EMBL/GenBank/DDBJ databases">
        <title>Draft genome sequence of Tuber borchii Vittad., a whitish edible truffle.</title>
        <authorList>
            <consortium name="DOE Joint Genome Institute"/>
            <person name="Murat C."/>
            <person name="Kuo A."/>
            <person name="Barry K.W."/>
            <person name="Clum A."/>
            <person name="Dockter R.B."/>
            <person name="Fauchery L."/>
            <person name="Iotti M."/>
            <person name="Kohler A."/>
            <person name="Labutti K."/>
            <person name="Lindquist E.A."/>
            <person name="Lipzen A."/>
            <person name="Ohm R.A."/>
            <person name="Wang M."/>
            <person name="Grigoriev I.V."/>
            <person name="Zambonelli A."/>
            <person name="Martin F.M."/>
        </authorList>
    </citation>
    <scope>NUCLEOTIDE SEQUENCE [LARGE SCALE GENOMIC DNA]</scope>
    <source>
        <strain evidence="1 2">Tbo3840</strain>
    </source>
</reference>
<evidence type="ECO:0000313" key="1">
    <source>
        <dbReference type="EMBL" id="PUU83586.1"/>
    </source>
</evidence>
<dbReference type="STRING" id="42251.A0A2T7A767"/>
<evidence type="ECO:0008006" key="3">
    <source>
        <dbReference type="Google" id="ProtNLM"/>
    </source>
</evidence>
<dbReference type="OrthoDB" id="5275938at2759"/>
<dbReference type="Proteomes" id="UP000244722">
    <property type="component" value="Unassembled WGS sequence"/>
</dbReference>